<feature type="transmembrane region" description="Helical" evidence="2">
    <location>
        <begin position="204"/>
        <end position="221"/>
    </location>
</feature>
<dbReference type="SUPFAM" id="SSF49344">
    <property type="entry name" value="CBD9-like"/>
    <property type="match status" value="1"/>
</dbReference>
<feature type="region of interest" description="Disordered" evidence="1">
    <location>
        <begin position="121"/>
        <end position="142"/>
    </location>
</feature>
<keyword evidence="2" id="KW-0472">Membrane</keyword>
<dbReference type="Gene3D" id="1.20.120.1770">
    <property type="match status" value="1"/>
</dbReference>
<keyword evidence="2" id="KW-0812">Transmembrane</keyword>
<dbReference type="CDD" id="cd08760">
    <property type="entry name" value="Cyt_b561_FRRS1_like"/>
    <property type="match status" value="1"/>
</dbReference>
<keyword evidence="2" id="KW-1133">Transmembrane helix</keyword>
<evidence type="ECO:0000313" key="4">
    <source>
        <dbReference type="EMBL" id="CEL09736.1"/>
    </source>
</evidence>
<dbReference type="AlphaFoldDB" id="A0A0U5GG51"/>
<dbReference type="InterPro" id="IPR015920">
    <property type="entry name" value="Cellobiose_DH-like_cyt"/>
</dbReference>
<evidence type="ECO:0000256" key="2">
    <source>
        <dbReference type="SAM" id="Phobius"/>
    </source>
</evidence>
<gene>
    <name evidence="4" type="ORF">ASPCAL12866</name>
</gene>
<dbReference type="STRING" id="454130.A0A0U5GG51"/>
<dbReference type="Proteomes" id="UP000054771">
    <property type="component" value="Unassembled WGS sequence"/>
</dbReference>
<dbReference type="EMBL" id="CDMC01000015">
    <property type="protein sequence ID" value="CEL09736.1"/>
    <property type="molecule type" value="Genomic_DNA"/>
</dbReference>
<dbReference type="PANTHER" id="PTHR47797:SF1">
    <property type="entry name" value="CYTOCHROME B561 DOMAIN-CONTAINING PROTEIN-RELATED"/>
    <property type="match status" value="1"/>
</dbReference>
<protein>
    <recommendedName>
        <fullName evidence="3">Cellobiose dehydrogenase-like cytochrome domain-containing protein</fullName>
    </recommendedName>
</protein>
<dbReference type="PANTHER" id="PTHR47797">
    <property type="entry name" value="DEHYDROGENASE, PUTATIVE (AFU_ORTHOLOGUE AFUA_8G05805)-RELATED"/>
    <property type="match status" value="1"/>
</dbReference>
<organism evidence="4 5">
    <name type="scientific">Aspergillus calidoustus</name>
    <dbReference type="NCBI Taxonomy" id="454130"/>
    <lineage>
        <taxon>Eukaryota</taxon>
        <taxon>Fungi</taxon>
        <taxon>Dikarya</taxon>
        <taxon>Ascomycota</taxon>
        <taxon>Pezizomycotina</taxon>
        <taxon>Eurotiomycetes</taxon>
        <taxon>Eurotiomycetidae</taxon>
        <taxon>Eurotiales</taxon>
        <taxon>Aspergillaceae</taxon>
        <taxon>Aspergillus</taxon>
        <taxon>Aspergillus subgen. Nidulantes</taxon>
    </lineage>
</organism>
<evidence type="ECO:0000313" key="5">
    <source>
        <dbReference type="Proteomes" id="UP000054771"/>
    </source>
</evidence>
<feature type="transmembrane region" description="Helical" evidence="2">
    <location>
        <begin position="170"/>
        <end position="192"/>
    </location>
</feature>
<dbReference type="Pfam" id="PF16010">
    <property type="entry name" value="CDH-cyt"/>
    <property type="match status" value="1"/>
</dbReference>
<keyword evidence="5" id="KW-1185">Reference proteome</keyword>
<reference evidence="5" key="1">
    <citation type="journal article" date="2016" name="Genome Announc.">
        <title>Draft genome sequences of fungus Aspergillus calidoustus.</title>
        <authorList>
            <person name="Horn F."/>
            <person name="Linde J."/>
            <person name="Mattern D.J."/>
            <person name="Walther G."/>
            <person name="Guthke R."/>
            <person name="Scherlach K."/>
            <person name="Martin K."/>
            <person name="Brakhage A.A."/>
            <person name="Petzke L."/>
            <person name="Valiante V."/>
        </authorList>
    </citation>
    <scope>NUCLEOTIDE SEQUENCE [LARGE SCALE GENOMIC DNA]</scope>
    <source>
        <strain evidence="5">SF006504</strain>
    </source>
</reference>
<proteinExistence type="predicted"/>
<evidence type="ECO:0000256" key="1">
    <source>
        <dbReference type="SAM" id="MobiDB-lite"/>
    </source>
</evidence>
<accession>A0A0U5GG51</accession>
<sequence length="361" mass="38776">MADANMFLVYASASNPHNITISPRTATGHVPPLYNHHTHISLLPTSSSGIDNGIITAEIECHTCLEGYGGSMDPSSTSTHWVWAFRERPASGDGGSLRSDDVTAAIHFHDSFGRVTVDLSRARTGHSSSPGDGGGYQDPFTDPDFRAVRPADGTASSGGSIHSSLVTAHAVLMSLTFLVFFPLFALSVPLGYPLLKVHAPLQASTVLSTLIGAGIGLYIWLSWGIPPSAAPHPILGLALISLLTFILPTLGYLQHLHFVRVGRKGIYAYAHRWLARLVILVGVGNGVVGLLWAGAERRLVGWYVAFATLVLLVYVGIKRRIARGVEGRRKDSIERIEDPYRDLDVDNVEVEGGDGDADGQR</sequence>
<dbReference type="Gene3D" id="2.60.40.1210">
    <property type="entry name" value="Cellobiose dehydrogenase, cytochrome domain"/>
    <property type="match status" value="1"/>
</dbReference>
<feature type="transmembrane region" description="Helical" evidence="2">
    <location>
        <begin position="299"/>
        <end position="317"/>
    </location>
</feature>
<feature type="transmembrane region" description="Helical" evidence="2">
    <location>
        <begin position="233"/>
        <end position="253"/>
    </location>
</feature>
<dbReference type="CDD" id="cd09630">
    <property type="entry name" value="CDH_like_cytochrome"/>
    <property type="match status" value="1"/>
</dbReference>
<dbReference type="OrthoDB" id="19261at2759"/>
<feature type="transmembrane region" description="Helical" evidence="2">
    <location>
        <begin position="273"/>
        <end position="293"/>
    </location>
</feature>
<evidence type="ECO:0000259" key="3">
    <source>
        <dbReference type="Pfam" id="PF16010"/>
    </source>
</evidence>
<name>A0A0U5GG51_ASPCI</name>
<feature type="domain" description="Cellobiose dehydrogenase-like cytochrome" evidence="3">
    <location>
        <begin position="1"/>
        <end position="124"/>
    </location>
</feature>